<keyword evidence="5" id="KW-0676">Redox-active center</keyword>
<comment type="caution">
    <text evidence="8">The sequence shown here is derived from an EMBL/GenBank/DDBJ whole genome shotgun (WGS) entry which is preliminary data.</text>
</comment>
<dbReference type="SUPFAM" id="SSF52833">
    <property type="entry name" value="Thioredoxin-like"/>
    <property type="match status" value="1"/>
</dbReference>
<keyword evidence="3" id="KW-0249">Electron transport</keyword>
<keyword evidence="2" id="KW-0813">Transport</keyword>
<sequence length="309" mass="32857">MSAAMAGAVDLSALKNKADNASRPPAANGPADDAAATGTPAVIDVTEATFQAEVVDRSMQVPVVVDLWAEWCGPCKQLSPVLERLAQESGGTWVLAKVDVDANPRIAQLFQVQSIPTVIAIAGGQPVEAFAGAQPEPQIRQWITALLDALREQLPGIQAAEQAAGAAEVEEEPEDPRFTAAEEALDNGDFAAAETAYRQILEAEPNNEQAQAALAQVRFSARAENADPAAIERADAAPDDLDAQLAASDAELATQQVEAAFDRLVRTVKRTSGDDRNRVRQHLIDMFELFPDGDPRVTNARRALASALF</sequence>
<evidence type="ECO:0000256" key="3">
    <source>
        <dbReference type="ARBA" id="ARBA00022982"/>
    </source>
</evidence>
<keyword evidence="9" id="KW-1185">Reference proteome</keyword>
<evidence type="ECO:0000256" key="2">
    <source>
        <dbReference type="ARBA" id="ARBA00022448"/>
    </source>
</evidence>
<dbReference type="Proteomes" id="UP000580474">
    <property type="component" value="Unassembled WGS sequence"/>
</dbReference>
<dbReference type="Gene3D" id="1.25.40.10">
    <property type="entry name" value="Tetratricopeptide repeat domain"/>
    <property type="match status" value="1"/>
</dbReference>
<dbReference type="InterPro" id="IPR013766">
    <property type="entry name" value="Thioredoxin_domain"/>
</dbReference>
<dbReference type="InterPro" id="IPR011990">
    <property type="entry name" value="TPR-like_helical_dom_sf"/>
</dbReference>
<dbReference type="PANTHER" id="PTHR45663">
    <property type="entry name" value="GEO12009P1"/>
    <property type="match status" value="1"/>
</dbReference>
<dbReference type="GO" id="GO:0015035">
    <property type="term" value="F:protein-disulfide reductase activity"/>
    <property type="evidence" value="ECO:0007669"/>
    <property type="project" value="UniProtKB-UniRule"/>
</dbReference>
<dbReference type="AlphaFoldDB" id="A0A840NJ56"/>
<dbReference type="GO" id="GO:0006950">
    <property type="term" value="P:response to stress"/>
    <property type="evidence" value="ECO:0007669"/>
    <property type="project" value="UniProtKB-ARBA"/>
</dbReference>
<evidence type="ECO:0000256" key="1">
    <source>
        <dbReference type="ARBA" id="ARBA00008987"/>
    </source>
</evidence>
<name>A0A840NJ56_9PSEU</name>
<evidence type="ECO:0000256" key="4">
    <source>
        <dbReference type="ARBA" id="ARBA00023157"/>
    </source>
</evidence>
<dbReference type="InterPro" id="IPR005746">
    <property type="entry name" value="Thioredoxin"/>
</dbReference>
<accession>A0A840NJ56</accession>
<dbReference type="NCBIfam" id="TIGR01068">
    <property type="entry name" value="thioredoxin"/>
    <property type="match status" value="1"/>
</dbReference>
<dbReference type="Pfam" id="PF00085">
    <property type="entry name" value="Thioredoxin"/>
    <property type="match status" value="1"/>
</dbReference>
<dbReference type="InterPro" id="IPR036249">
    <property type="entry name" value="Thioredoxin-like_sf"/>
</dbReference>
<dbReference type="PROSITE" id="PS51352">
    <property type="entry name" value="THIOREDOXIN_2"/>
    <property type="match status" value="1"/>
</dbReference>
<dbReference type="RefSeq" id="WP_246457070.1">
    <property type="nucleotide sequence ID" value="NZ_JACHIV010000001.1"/>
</dbReference>
<proteinExistence type="inferred from homology"/>
<protein>
    <recommendedName>
        <fullName evidence="6">Thioredoxin</fullName>
    </recommendedName>
</protein>
<evidence type="ECO:0000256" key="6">
    <source>
        <dbReference type="NCBIfam" id="TIGR01068"/>
    </source>
</evidence>
<feature type="domain" description="Thioredoxin" evidence="7">
    <location>
        <begin position="25"/>
        <end position="148"/>
    </location>
</feature>
<evidence type="ECO:0000256" key="5">
    <source>
        <dbReference type="ARBA" id="ARBA00023284"/>
    </source>
</evidence>
<evidence type="ECO:0000259" key="7">
    <source>
        <dbReference type="PROSITE" id="PS51352"/>
    </source>
</evidence>
<dbReference type="EMBL" id="JACHIV010000001">
    <property type="protein sequence ID" value="MBB5071594.1"/>
    <property type="molecule type" value="Genomic_DNA"/>
</dbReference>
<dbReference type="CDD" id="cd02956">
    <property type="entry name" value="ybbN"/>
    <property type="match status" value="1"/>
</dbReference>
<reference evidence="8 9" key="1">
    <citation type="submission" date="2020-08" db="EMBL/GenBank/DDBJ databases">
        <title>Sequencing the genomes of 1000 actinobacteria strains.</title>
        <authorList>
            <person name="Klenk H.-P."/>
        </authorList>
    </citation>
    <scope>NUCLEOTIDE SEQUENCE [LARGE SCALE GENOMIC DNA]</scope>
    <source>
        <strain evidence="8 9">DSM 45582</strain>
    </source>
</reference>
<dbReference type="Gene3D" id="3.40.30.10">
    <property type="entry name" value="Glutaredoxin"/>
    <property type="match status" value="1"/>
</dbReference>
<dbReference type="PROSITE" id="PS00194">
    <property type="entry name" value="THIOREDOXIN_1"/>
    <property type="match status" value="1"/>
</dbReference>
<dbReference type="FunFam" id="3.40.30.10:FF:000001">
    <property type="entry name" value="Thioredoxin"/>
    <property type="match status" value="1"/>
</dbReference>
<evidence type="ECO:0000313" key="9">
    <source>
        <dbReference type="Proteomes" id="UP000580474"/>
    </source>
</evidence>
<organism evidence="8 9">
    <name type="scientific">Saccharopolyspora gloriosae</name>
    <dbReference type="NCBI Taxonomy" id="455344"/>
    <lineage>
        <taxon>Bacteria</taxon>
        <taxon>Bacillati</taxon>
        <taxon>Actinomycetota</taxon>
        <taxon>Actinomycetes</taxon>
        <taxon>Pseudonocardiales</taxon>
        <taxon>Pseudonocardiaceae</taxon>
        <taxon>Saccharopolyspora</taxon>
    </lineage>
</organism>
<dbReference type="Pfam" id="PF14561">
    <property type="entry name" value="TPR_20"/>
    <property type="match status" value="1"/>
</dbReference>
<dbReference type="GO" id="GO:0045454">
    <property type="term" value="P:cell redox homeostasis"/>
    <property type="evidence" value="ECO:0007669"/>
    <property type="project" value="TreeGrafter"/>
</dbReference>
<dbReference type="GO" id="GO:0005829">
    <property type="term" value="C:cytosol"/>
    <property type="evidence" value="ECO:0007669"/>
    <property type="project" value="TreeGrafter"/>
</dbReference>
<dbReference type="PANTHER" id="PTHR45663:SF11">
    <property type="entry name" value="GEO12009P1"/>
    <property type="match status" value="1"/>
</dbReference>
<dbReference type="InterPro" id="IPR017937">
    <property type="entry name" value="Thioredoxin_CS"/>
</dbReference>
<evidence type="ECO:0000313" key="8">
    <source>
        <dbReference type="EMBL" id="MBB5071594.1"/>
    </source>
</evidence>
<keyword evidence="4" id="KW-1015">Disulfide bond</keyword>
<comment type="similarity">
    <text evidence="1">Belongs to the thioredoxin family.</text>
</comment>
<gene>
    <name evidence="8" type="ORF">BJ969_004682</name>
</gene>